<keyword evidence="2" id="KW-1185">Reference proteome</keyword>
<evidence type="ECO:0000313" key="1">
    <source>
        <dbReference type="EMBL" id="KAJ1353393.1"/>
    </source>
</evidence>
<accession>A0AAD5MAJ9</accession>
<reference evidence="1" key="1">
    <citation type="submission" date="2021-06" db="EMBL/GenBank/DDBJ databases">
        <title>Parelaphostrongylus tenuis whole genome reference sequence.</title>
        <authorList>
            <person name="Garwood T.J."/>
            <person name="Larsen P.A."/>
            <person name="Fountain-Jones N.M."/>
            <person name="Garbe J.R."/>
            <person name="Macchietto M.G."/>
            <person name="Kania S.A."/>
            <person name="Gerhold R.W."/>
            <person name="Richards J.E."/>
            <person name="Wolf T.M."/>
        </authorList>
    </citation>
    <scope>NUCLEOTIDE SEQUENCE</scope>
    <source>
        <strain evidence="1">MNPRO001-30</strain>
        <tissue evidence="1">Meninges</tissue>
    </source>
</reference>
<proteinExistence type="predicted"/>
<sequence>MVVWWNFKVLRISNLFHGVTPSMSNSTESSWTEFIQMTSVSTSCINDSYVDFADAEKSLNVANETEIVTKSLLRWIQKEPKVRQGQQVCYARRPVHDLNSTSSLICQRIRQSLLYPVKKMPIQQNGKVFSTLKPTESADMTQNVSRKDSFRVQLILRLNLSILTAACSGSSVFSRFWITYSDKPLKLTRPDGIAFNLQNPNVSVPDVRLSRVTHRNTHKYTESYAQDPLGDKHKFTCQRIGPISSQSSEEKTALSHASRAANMKQITTDYYQSHLQISQDSSLPVLNQKAYSDLPLTPPLSLSGQPSPNHQCYDIESHQNASPFLSMQSSYPFTINPPTENYTKENYTALLNIIATTSSTHRQCPYSDDRKHILEVEIEHSVCRGICSYGNIGIFVHSTSEHDIQLFGQINANTMDIFEQC</sequence>
<protein>
    <submittedName>
        <fullName evidence="1">Uncharacterized protein</fullName>
    </submittedName>
</protein>
<dbReference type="EMBL" id="JAHQIW010001705">
    <property type="protein sequence ID" value="KAJ1353393.1"/>
    <property type="molecule type" value="Genomic_DNA"/>
</dbReference>
<dbReference type="AlphaFoldDB" id="A0AAD5MAJ9"/>
<evidence type="ECO:0000313" key="2">
    <source>
        <dbReference type="Proteomes" id="UP001196413"/>
    </source>
</evidence>
<organism evidence="1 2">
    <name type="scientific">Parelaphostrongylus tenuis</name>
    <name type="common">Meningeal worm</name>
    <dbReference type="NCBI Taxonomy" id="148309"/>
    <lineage>
        <taxon>Eukaryota</taxon>
        <taxon>Metazoa</taxon>
        <taxon>Ecdysozoa</taxon>
        <taxon>Nematoda</taxon>
        <taxon>Chromadorea</taxon>
        <taxon>Rhabditida</taxon>
        <taxon>Rhabditina</taxon>
        <taxon>Rhabditomorpha</taxon>
        <taxon>Strongyloidea</taxon>
        <taxon>Metastrongylidae</taxon>
        <taxon>Parelaphostrongylus</taxon>
    </lineage>
</organism>
<name>A0AAD5MAJ9_PARTN</name>
<dbReference type="Proteomes" id="UP001196413">
    <property type="component" value="Unassembled WGS sequence"/>
</dbReference>
<comment type="caution">
    <text evidence="1">The sequence shown here is derived from an EMBL/GenBank/DDBJ whole genome shotgun (WGS) entry which is preliminary data.</text>
</comment>
<gene>
    <name evidence="1" type="ORF">KIN20_010009</name>
</gene>